<dbReference type="RefSeq" id="WP_006514030.1">
    <property type="nucleotide sequence ID" value="NZ_QXHD01000004.1"/>
</dbReference>
<proteinExistence type="predicted"/>
<keyword evidence="2" id="KW-1185">Reference proteome</keyword>
<evidence type="ECO:0000313" key="1">
    <source>
        <dbReference type="EMBL" id="NEZ61138.1"/>
    </source>
</evidence>
<name>A0A6M0RY26_9CYAN</name>
<protein>
    <submittedName>
        <fullName evidence="1">Uncharacterized protein</fullName>
    </submittedName>
</protein>
<comment type="caution">
    <text evidence="1">The sequence shown here is derived from an EMBL/GenBank/DDBJ whole genome shotgun (WGS) entry which is preliminary data.</text>
</comment>
<accession>A0A6M0RY26</accession>
<evidence type="ECO:0000313" key="2">
    <source>
        <dbReference type="Proteomes" id="UP000481033"/>
    </source>
</evidence>
<dbReference type="Proteomes" id="UP000481033">
    <property type="component" value="Unassembled WGS sequence"/>
</dbReference>
<organism evidence="1 2">
    <name type="scientific">Adonisia turfae CCMR0081</name>
    <dbReference type="NCBI Taxonomy" id="2292702"/>
    <lineage>
        <taxon>Bacteria</taxon>
        <taxon>Bacillati</taxon>
        <taxon>Cyanobacteriota</taxon>
        <taxon>Adonisia</taxon>
        <taxon>Adonisia turfae</taxon>
    </lineage>
</organism>
<dbReference type="EMBL" id="QXHD01000004">
    <property type="protein sequence ID" value="NEZ61138.1"/>
    <property type="molecule type" value="Genomic_DNA"/>
</dbReference>
<sequence>MTPNQAAVTTAITVLLSTTPENRLGQLLKVCLAAKIDGNAHSKAQELFHDTGNLAHWVQDVIGNDGQYTPDEWQALGEMDLLENVEKFVEGLLTEVEAL</sequence>
<reference evidence="1 2" key="1">
    <citation type="journal article" date="2020" name="Microb. Ecol.">
        <title>Ecogenomics of the Marine Benthic Filamentous Cyanobacterium Adonisia.</title>
        <authorList>
            <person name="Walter J.M."/>
            <person name="Coutinho F.H."/>
            <person name="Leomil L."/>
            <person name="Hargreaves P.I."/>
            <person name="Campeao M.E."/>
            <person name="Vieira V.V."/>
            <person name="Silva B.S."/>
            <person name="Fistarol G.O."/>
            <person name="Salomon P.S."/>
            <person name="Sawabe T."/>
            <person name="Mino S."/>
            <person name="Hosokawa M."/>
            <person name="Miyashita H."/>
            <person name="Maruyama F."/>
            <person name="van Verk M.C."/>
            <person name="Dutilh B.E."/>
            <person name="Thompson C.C."/>
            <person name="Thompson F.L."/>
        </authorList>
    </citation>
    <scope>NUCLEOTIDE SEQUENCE [LARGE SCALE GENOMIC DNA]</scope>
    <source>
        <strain evidence="1 2">CCMR0081</strain>
    </source>
</reference>
<gene>
    <name evidence="1" type="ORF">DXZ20_36990</name>
</gene>
<dbReference type="AlphaFoldDB" id="A0A6M0RY26"/>